<name>A0A6A0B5G7_9LACT</name>
<dbReference type="InterPro" id="IPR027417">
    <property type="entry name" value="P-loop_NTPase"/>
</dbReference>
<evidence type="ECO:0000256" key="1">
    <source>
        <dbReference type="SAM" id="Coils"/>
    </source>
</evidence>
<dbReference type="Proteomes" id="UP000475928">
    <property type="component" value="Unassembled WGS sequence"/>
</dbReference>
<dbReference type="Pfam" id="PF10088">
    <property type="entry name" value="DUF2326"/>
    <property type="match status" value="1"/>
</dbReference>
<evidence type="ECO:0000313" key="4">
    <source>
        <dbReference type="Proteomes" id="UP000475928"/>
    </source>
</evidence>
<reference evidence="3 4" key="1">
    <citation type="submission" date="2020-02" db="EMBL/GenBank/DDBJ databases">
        <title>Draft genome sequence of Lactococcus sp. Hs20B0-1.</title>
        <authorList>
            <person name="Noda S."/>
            <person name="Yuki M."/>
            <person name="Ohkuma M."/>
        </authorList>
    </citation>
    <scope>NUCLEOTIDE SEQUENCE [LARGE SCALE GENOMIC DNA]</scope>
    <source>
        <strain evidence="3 4">Hs20B0-1</strain>
    </source>
</reference>
<organism evidence="3 4">
    <name type="scientific">Pseudolactococcus insecticola</name>
    <dbReference type="NCBI Taxonomy" id="2709158"/>
    <lineage>
        <taxon>Bacteria</taxon>
        <taxon>Bacillati</taxon>
        <taxon>Bacillota</taxon>
        <taxon>Bacilli</taxon>
        <taxon>Lactobacillales</taxon>
        <taxon>Streptococcaceae</taxon>
        <taxon>Pseudolactococcus</taxon>
    </lineage>
</organism>
<accession>A0A6A0B5G7</accession>
<dbReference type="AlphaFoldDB" id="A0A6A0B5G7"/>
<evidence type="ECO:0000259" key="2">
    <source>
        <dbReference type="Pfam" id="PF10088"/>
    </source>
</evidence>
<evidence type="ECO:0000313" key="3">
    <source>
        <dbReference type="EMBL" id="GFH40266.1"/>
    </source>
</evidence>
<dbReference type="RefSeq" id="WP_172355622.1">
    <property type="nucleotide sequence ID" value="NZ_BLLH01000002.1"/>
</dbReference>
<comment type="caution">
    <text evidence="3">The sequence shown here is derived from an EMBL/GenBank/DDBJ whole genome shotgun (WGS) entry which is preliminary data.</text>
</comment>
<feature type="domain" description="DUF2326" evidence="2">
    <location>
        <begin position="424"/>
        <end position="525"/>
    </location>
</feature>
<dbReference type="InterPro" id="IPR018760">
    <property type="entry name" value="DUF2326"/>
</dbReference>
<sequence length="548" mass="62860">MLIRLSCDKFVEKGVIRDPIYFNNGLNSIIGANDGANSIGKSTFLLVIDFIFGGSDYVEEATDVIDNVGNHTINFEFEFSGKAYFFSRSTDNSQFVNICDNDYNVVDSISKADYCKFLANSYGFDSQNLLFRQVMSPFIRVWGRDTYDQSKPLKATKNSPDKQGIESLLMLFSKYDNIMEQKEILKEAENKKKAFNSAQKYEYIATVSTESAYKENEKRIIKLNEALRELSDESTKGLEDLSSMQMGQLADLRRQLSNARRQRIKLQAQKKNFEAERDPSHQQFEKDFESLQHFFPETNIRKLSEIEQFHKQLASVLKKEFNETSKNLQSMVDLISTNISDLELKISEISDIPNVSQAILDKYAEVSKEISLLQNSNNNYLTKKDLQATYNDLKNAYNALIQEIFATLQQEIDMRMRQINDNINLSKKTAPYLTIDTANHYDFYTPKDRGTGSEYKGLVVFDLAMLKETPLPILVHDSILLKQIQDKSLEGIIRFYSNQKKQVFIALDKEESFTTATQSMLTTSTVLRLYPGGGELFGRAWNEESEEN</sequence>
<gene>
    <name evidence="3" type="ORF">Hs20B_06640</name>
</gene>
<feature type="coiled-coil region" evidence="1">
    <location>
        <begin position="178"/>
        <end position="276"/>
    </location>
</feature>
<proteinExistence type="predicted"/>
<dbReference type="EMBL" id="BLLH01000002">
    <property type="protein sequence ID" value="GFH40266.1"/>
    <property type="molecule type" value="Genomic_DNA"/>
</dbReference>
<dbReference type="Gene3D" id="3.40.50.300">
    <property type="entry name" value="P-loop containing nucleotide triphosphate hydrolases"/>
    <property type="match status" value="1"/>
</dbReference>
<keyword evidence="4" id="KW-1185">Reference proteome</keyword>
<protein>
    <recommendedName>
        <fullName evidence="2">DUF2326 domain-containing protein</fullName>
    </recommendedName>
</protein>
<keyword evidence="1" id="KW-0175">Coiled coil</keyword>